<evidence type="ECO:0000313" key="1">
    <source>
        <dbReference type="EMBL" id="CAL1579900.1"/>
    </source>
</evidence>
<protein>
    <submittedName>
        <fullName evidence="1">Uncharacterized protein</fullName>
    </submittedName>
</protein>
<reference evidence="1 2" key="1">
    <citation type="submission" date="2024-04" db="EMBL/GenBank/DDBJ databases">
        <authorList>
            <person name="Waldvogel A.-M."/>
            <person name="Schoenle A."/>
        </authorList>
    </citation>
    <scope>NUCLEOTIDE SEQUENCE [LARGE SCALE GENOMIC DNA]</scope>
</reference>
<sequence>MKQLDHGLAETLCHYPVQGSKQGPQTGTTESPGDVVLQIPHICCALKWRKCIYIRSGTCLGQTCAKRLYKELLPSHSHLGVAGVSLKIGSWLRVRQVPVSVGGPMGRPECLLGPSVCACLAKVTGGRAVCHWANKDLCGAVCVGVATHRLSEALCFGG</sequence>
<organism evidence="1 2">
    <name type="scientific">Knipowitschia caucasica</name>
    <name type="common">Caucasian dwarf goby</name>
    <name type="synonym">Pomatoschistus caucasicus</name>
    <dbReference type="NCBI Taxonomy" id="637954"/>
    <lineage>
        <taxon>Eukaryota</taxon>
        <taxon>Metazoa</taxon>
        <taxon>Chordata</taxon>
        <taxon>Craniata</taxon>
        <taxon>Vertebrata</taxon>
        <taxon>Euteleostomi</taxon>
        <taxon>Actinopterygii</taxon>
        <taxon>Neopterygii</taxon>
        <taxon>Teleostei</taxon>
        <taxon>Neoteleostei</taxon>
        <taxon>Acanthomorphata</taxon>
        <taxon>Gobiaria</taxon>
        <taxon>Gobiiformes</taxon>
        <taxon>Gobioidei</taxon>
        <taxon>Gobiidae</taxon>
        <taxon>Gobiinae</taxon>
        <taxon>Knipowitschia</taxon>
    </lineage>
</organism>
<gene>
    <name evidence="1" type="ORF">KC01_LOCUS10845</name>
</gene>
<accession>A0AAV2JVZ2</accession>
<evidence type="ECO:0000313" key="2">
    <source>
        <dbReference type="Proteomes" id="UP001497482"/>
    </source>
</evidence>
<keyword evidence="2" id="KW-1185">Reference proteome</keyword>
<dbReference type="AlphaFoldDB" id="A0AAV2JVZ2"/>
<dbReference type="EMBL" id="OZ035836">
    <property type="protein sequence ID" value="CAL1579900.1"/>
    <property type="molecule type" value="Genomic_DNA"/>
</dbReference>
<name>A0AAV2JVZ2_KNICA</name>
<dbReference type="Proteomes" id="UP001497482">
    <property type="component" value="Chromosome 14"/>
</dbReference>
<proteinExistence type="predicted"/>